<protein>
    <recommendedName>
        <fullName evidence="3 7">Nicotinate phosphoribosyltransferase</fullName>
        <shortName evidence="7">NAPRTase</shortName>
        <ecNumber evidence="3 7">6.3.4.21</ecNumber>
    </recommendedName>
</protein>
<dbReference type="HOGENOM" id="CLU_030991_1_0_0"/>
<keyword evidence="6 7" id="KW-0662">Pyridine nucleotide biosynthesis</keyword>
<evidence type="ECO:0000259" key="9">
    <source>
        <dbReference type="Pfam" id="PF04095"/>
    </source>
</evidence>
<organism evidence="11 12">
    <name type="scientific">Fimbriimonas ginsengisoli Gsoil 348</name>
    <dbReference type="NCBI Taxonomy" id="661478"/>
    <lineage>
        <taxon>Bacteria</taxon>
        <taxon>Bacillati</taxon>
        <taxon>Armatimonadota</taxon>
        <taxon>Fimbriimonadia</taxon>
        <taxon>Fimbriimonadales</taxon>
        <taxon>Fimbriimonadaceae</taxon>
        <taxon>Fimbriimonas</taxon>
    </lineage>
</organism>
<dbReference type="eggNOG" id="COG1488">
    <property type="taxonomic scope" value="Bacteria"/>
</dbReference>
<reference evidence="11 12" key="1">
    <citation type="journal article" date="2014" name="PLoS ONE">
        <title>The first complete genome sequence of the class fimbriimonadia in the phylum armatimonadetes.</title>
        <authorList>
            <person name="Hu Z.Y."/>
            <person name="Wang Y.Z."/>
            <person name="Im W.T."/>
            <person name="Wang S.Y."/>
            <person name="Zhao G.P."/>
            <person name="Zheng H.J."/>
            <person name="Quan Z.X."/>
        </authorList>
    </citation>
    <scope>NUCLEOTIDE SEQUENCE [LARGE SCALE GENOMIC DNA]</scope>
    <source>
        <strain evidence="11">Gsoil 348</strain>
    </source>
</reference>
<dbReference type="EMBL" id="CP007139">
    <property type="protein sequence ID" value="AIE87986.1"/>
    <property type="molecule type" value="Genomic_DNA"/>
</dbReference>
<dbReference type="GO" id="GO:0016757">
    <property type="term" value="F:glycosyltransferase activity"/>
    <property type="evidence" value="ECO:0007669"/>
    <property type="project" value="UniProtKB-KW"/>
</dbReference>
<feature type="domain" description="Nicotinate phosphoribosyltransferase N-terminal" evidence="10">
    <location>
        <begin position="7"/>
        <end position="123"/>
    </location>
</feature>
<dbReference type="NCBIfam" id="TIGR01514">
    <property type="entry name" value="NAPRTase"/>
    <property type="match status" value="1"/>
</dbReference>
<dbReference type="InterPro" id="IPR040727">
    <property type="entry name" value="NAPRTase_N"/>
</dbReference>
<dbReference type="AlphaFoldDB" id="A0A068NX21"/>
<evidence type="ECO:0000256" key="1">
    <source>
        <dbReference type="ARBA" id="ARBA00004952"/>
    </source>
</evidence>
<dbReference type="OrthoDB" id="9771406at2"/>
<feature type="domain" description="Nicotinate/nicotinamide phosphoribosyltransferase" evidence="9">
    <location>
        <begin position="165"/>
        <end position="383"/>
    </location>
</feature>
<dbReference type="Proteomes" id="UP000027982">
    <property type="component" value="Chromosome"/>
</dbReference>
<dbReference type="UniPathway" id="UPA00253">
    <property type="reaction ID" value="UER00457"/>
</dbReference>
<keyword evidence="5 7" id="KW-0436">Ligase</keyword>
<dbReference type="PANTHER" id="PTHR11098">
    <property type="entry name" value="NICOTINATE PHOSPHORIBOSYLTRANSFERASE"/>
    <property type="match status" value="1"/>
</dbReference>
<dbReference type="GO" id="GO:0005829">
    <property type="term" value="C:cytosol"/>
    <property type="evidence" value="ECO:0007669"/>
    <property type="project" value="TreeGrafter"/>
</dbReference>
<dbReference type="PANTHER" id="PTHR11098:SF1">
    <property type="entry name" value="NICOTINATE PHOSPHORIBOSYLTRANSFERASE"/>
    <property type="match status" value="1"/>
</dbReference>
<accession>A0A068NX21</accession>
<dbReference type="STRING" id="661478.OP10G_4618"/>
<keyword evidence="11" id="KW-0328">Glycosyltransferase</keyword>
<name>A0A068NX21_FIMGI</name>
<evidence type="ECO:0000313" key="11">
    <source>
        <dbReference type="EMBL" id="AIE87986.1"/>
    </source>
</evidence>
<dbReference type="Pfam" id="PF17767">
    <property type="entry name" value="NAPRTase_N"/>
    <property type="match status" value="1"/>
</dbReference>
<evidence type="ECO:0000256" key="3">
    <source>
        <dbReference type="ARBA" id="ARBA00013236"/>
    </source>
</evidence>
<dbReference type="SUPFAM" id="SSF54675">
    <property type="entry name" value="Nicotinate/Quinolinate PRTase N-terminal domain-like"/>
    <property type="match status" value="1"/>
</dbReference>
<feature type="modified residue" description="Phosphohistidine; by autocatalysis" evidence="7">
    <location>
        <position position="217"/>
    </location>
</feature>
<evidence type="ECO:0000256" key="5">
    <source>
        <dbReference type="ARBA" id="ARBA00022598"/>
    </source>
</evidence>
<evidence type="ECO:0000256" key="7">
    <source>
        <dbReference type="HAMAP-Rule" id="MF_00570"/>
    </source>
</evidence>
<comment type="PTM">
    <text evidence="7 8">Transiently phosphorylated on a His residue during the reaction cycle. Phosphorylation strongly increases the affinity for substrates and increases the rate of nicotinate D-ribonucleotide production. Dephosphorylation regenerates the low-affinity form of the enzyme, leading to product release.</text>
</comment>
<dbReference type="SUPFAM" id="SSF51690">
    <property type="entry name" value="Nicotinate/Quinolinate PRTase C-terminal domain-like"/>
    <property type="match status" value="1"/>
</dbReference>
<dbReference type="GO" id="GO:0034355">
    <property type="term" value="P:NAD+ biosynthetic process via the salvage pathway"/>
    <property type="evidence" value="ECO:0007669"/>
    <property type="project" value="TreeGrafter"/>
</dbReference>
<evidence type="ECO:0000256" key="8">
    <source>
        <dbReference type="RuleBase" id="RU003838"/>
    </source>
</evidence>
<dbReference type="Gene3D" id="3.20.140.10">
    <property type="entry name" value="nicotinate phosphoribosyltransferase"/>
    <property type="match status" value="1"/>
</dbReference>
<dbReference type="EC" id="6.3.4.21" evidence="3 7"/>
<comment type="catalytic activity">
    <reaction evidence="7 8">
        <text>5-phospho-alpha-D-ribose 1-diphosphate + nicotinate + ATP + H2O = nicotinate beta-D-ribonucleotide + ADP + phosphate + diphosphate</text>
        <dbReference type="Rhea" id="RHEA:36163"/>
        <dbReference type="ChEBI" id="CHEBI:15377"/>
        <dbReference type="ChEBI" id="CHEBI:30616"/>
        <dbReference type="ChEBI" id="CHEBI:32544"/>
        <dbReference type="ChEBI" id="CHEBI:33019"/>
        <dbReference type="ChEBI" id="CHEBI:43474"/>
        <dbReference type="ChEBI" id="CHEBI:57502"/>
        <dbReference type="ChEBI" id="CHEBI:58017"/>
        <dbReference type="ChEBI" id="CHEBI:456216"/>
        <dbReference type="EC" id="6.3.4.21"/>
    </reaction>
</comment>
<dbReference type="PIRSF" id="PIRSF000484">
    <property type="entry name" value="NAPRT"/>
    <property type="match status" value="1"/>
</dbReference>
<dbReference type="RefSeq" id="WP_025228143.1">
    <property type="nucleotide sequence ID" value="NZ_CP007139.1"/>
</dbReference>
<dbReference type="Pfam" id="PF04095">
    <property type="entry name" value="NAPRTase"/>
    <property type="match status" value="1"/>
</dbReference>
<dbReference type="InterPro" id="IPR036068">
    <property type="entry name" value="Nicotinate_pribotase-like_C"/>
</dbReference>
<evidence type="ECO:0000259" key="10">
    <source>
        <dbReference type="Pfam" id="PF17767"/>
    </source>
</evidence>
<keyword evidence="11" id="KW-0808">Transferase</keyword>
<evidence type="ECO:0000256" key="2">
    <source>
        <dbReference type="ARBA" id="ARBA00010897"/>
    </source>
</evidence>
<dbReference type="InterPro" id="IPR041525">
    <property type="entry name" value="N/Namide_PRibTrfase"/>
</dbReference>
<evidence type="ECO:0000256" key="6">
    <source>
        <dbReference type="ARBA" id="ARBA00022642"/>
    </source>
</evidence>
<comment type="function">
    <text evidence="7 8">Catalyzes the synthesis of beta-nicotinate D-ribonucleotide from nicotinate and 5-phospho-D-ribose 1-phosphate at the expense of ATP.</text>
</comment>
<keyword evidence="4 7" id="KW-0597">Phosphoprotein</keyword>
<dbReference type="NCBIfam" id="NF003704">
    <property type="entry name" value="PRK05321.1"/>
    <property type="match status" value="1"/>
</dbReference>
<comment type="pathway">
    <text evidence="1 7 8">Cofactor biosynthesis; NAD(+) biosynthesis; nicotinate D-ribonucleotide from nicotinate: step 1/1.</text>
</comment>
<dbReference type="InterPro" id="IPR006406">
    <property type="entry name" value="Nic_PRibTrfase"/>
</dbReference>
<comment type="similarity">
    <text evidence="2 7 8">Belongs to the NAPRTase family.</text>
</comment>
<keyword evidence="12" id="KW-1185">Reference proteome</keyword>
<proteinExistence type="inferred from homology"/>
<dbReference type="KEGG" id="fgi:OP10G_4618"/>
<evidence type="ECO:0000313" key="12">
    <source>
        <dbReference type="Proteomes" id="UP000027982"/>
    </source>
</evidence>
<dbReference type="InterPro" id="IPR007229">
    <property type="entry name" value="Nic_PRibTrfase-Fam"/>
</dbReference>
<evidence type="ECO:0000256" key="4">
    <source>
        <dbReference type="ARBA" id="ARBA00022553"/>
    </source>
</evidence>
<gene>
    <name evidence="7" type="primary">pncB</name>
    <name evidence="11" type="ORF">OP10G_4618</name>
</gene>
<dbReference type="HAMAP" id="MF_00570">
    <property type="entry name" value="NAPRTase"/>
    <property type="match status" value="1"/>
</dbReference>
<dbReference type="GO" id="GO:0004516">
    <property type="term" value="F:nicotinate phosphoribosyltransferase activity"/>
    <property type="evidence" value="ECO:0007669"/>
    <property type="project" value="UniProtKB-UniRule"/>
</dbReference>
<sequence length="394" mass="44991">MRRFSNNDLYTYTVKRVVWEHFPNVSVEYAFRNRDHGVDLLPFKERIREKIGELHGIGPTERTLDKLRDLGYFPEPFLEALRNFRLNSDHVTVGERDGKIDIRIRGAWFETIDFEVPVLQLVNEAVYEGTVSLAVRNEGDRRLTAKIDRLRTFAREEVAEPNSLRIVDMGTRRAYSHEWHGNVLRRLAAELPEVFAGTSNVYWGEELGLSLYGTFSHQGPMAMQALTPIQDSQRRWFGLWAEVYGGKLGIALSDTLGWSMFRRDFDSSMARLYDGARQDSGDPLAWGERFISHLESLGIDPRTKLAVFSDSLTDERAVEIWRRFAGRIGVQFGIGTYLTNDLGQKPMSNVIKLVRCNGYPVAKLSDTPEKAQCEDPAYLAYLLHLVNDIVPKAG</sequence>